<evidence type="ECO:0000256" key="6">
    <source>
        <dbReference type="ARBA" id="ARBA00022989"/>
    </source>
</evidence>
<dbReference type="OMA" id="MVMDWRE"/>
<dbReference type="GO" id="GO:0000139">
    <property type="term" value="C:Golgi membrane"/>
    <property type="evidence" value="ECO:0007669"/>
    <property type="project" value="UniProtKB-SubCell"/>
</dbReference>
<sequence>MPPAARLSFPAVHVGTRTPSMSVTTNAAPQRFRVQGWDPVLILSQIISLQALHYLVLSLVLPALLSILSNRDLLEYEGGATSISMAMNWRSFTGATASGFSASRQLAPGLTNLASAEAGVAVGKLDAAELARGVVRVVGRDAFRGWAVALGWLAASMADIVFLYHIVRRPTHILDFSLTLLFNHLILTTYYSSSFPSSLFFWFVVGSSAVAQIVLAEQLCVQREMRDGFSVADMTPRIGGPGDMTPHIPDLELGAIGGSGKGGAGRGYERVRADERA</sequence>
<dbReference type="GeneID" id="28974974"/>
<keyword evidence="3" id="KW-0813">Transport</keyword>
<organism evidence="10 11">
    <name type="scientific">Rhodotorula graminis (strain WP1)</name>
    <dbReference type="NCBI Taxonomy" id="578459"/>
    <lineage>
        <taxon>Eukaryota</taxon>
        <taxon>Fungi</taxon>
        <taxon>Dikarya</taxon>
        <taxon>Basidiomycota</taxon>
        <taxon>Pucciniomycotina</taxon>
        <taxon>Microbotryomycetes</taxon>
        <taxon>Sporidiobolales</taxon>
        <taxon>Sporidiobolaceae</taxon>
        <taxon>Rhodotorula</taxon>
    </lineage>
</organism>
<evidence type="ECO:0000313" key="10">
    <source>
        <dbReference type="EMBL" id="KPV74517.1"/>
    </source>
</evidence>
<keyword evidence="8 9" id="KW-0472">Membrane</keyword>
<dbReference type="GO" id="GO:0006895">
    <property type="term" value="P:Golgi to endosome transport"/>
    <property type="evidence" value="ECO:0007669"/>
    <property type="project" value="TreeGrafter"/>
</dbReference>
<dbReference type="GO" id="GO:0005829">
    <property type="term" value="C:cytosol"/>
    <property type="evidence" value="ECO:0007669"/>
    <property type="project" value="GOC"/>
</dbReference>
<dbReference type="PANTHER" id="PTHR12952:SF0">
    <property type="entry name" value="PROTEIN SYS1 HOMOLOG"/>
    <property type="match status" value="1"/>
</dbReference>
<keyword evidence="7" id="KW-0333">Golgi apparatus</keyword>
<evidence type="ECO:0000313" key="11">
    <source>
        <dbReference type="Proteomes" id="UP000053890"/>
    </source>
</evidence>
<evidence type="ECO:0000256" key="2">
    <source>
        <dbReference type="ARBA" id="ARBA00008160"/>
    </source>
</evidence>
<evidence type="ECO:0000256" key="7">
    <source>
        <dbReference type="ARBA" id="ARBA00023034"/>
    </source>
</evidence>
<keyword evidence="5" id="KW-0653">Protein transport</keyword>
<dbReference type="RefSeq" id="XP_018270566.1">
    <property type="nucleotide sequence ID" value="XM_018414526.1"/>
</dbReference>
<evidence type="ECO:0000256" key="3">
    <source>
        <dbReference type="ARBA" id="ARBA00022448"/>
    </source>
</evidence>
<keyword evidence="6 9" id="KW-1133">Transmembrane helix</keyword>
<protein>
    <recommendedName>
        <fullName evidence="12">Integral membrane protein S linking to the trans Golgi network-domain-containing protein</fullName>
    </recommendedName>
</protein>
<name>A0A194S1P5_RHOGW</name>
<dbReference type="GO" id="GO:0043001">
    <property type="term" value="P:Golgi to plasma membrane protein transport"/>
    <property type="evidence" value="ECO:0007669"/>
    <property type="project" value="TreeGrafter"/>
</dbReference>
<keyword evidence="11" id="KW-1185">Reference proteome</keyword>
<feature type="transmembrane region" description="Helical" evidence="9">
    <location>
        <begin position="40"/>
        <end position="65"/>
    </location>
</feature>
<dbReference type="PANTHER" id="PTHR12952">
    <property type="entry name" value="SYS1"/>
    <property type="match status" value="1"/>
</dbReference>
<dbReference type="Pfam" id="PF09801">
    <property type="entry name" value="SYS1"/>
    <property type="match status" value="2"/>
</dbReference>
<evidence type="ECO:0000256" key="9">
    <source>
        <dbReference type="SAM" id="Phobius"/>
    </source>
</evidence>
<comment type="subcellular location">
    <subcellularLocation>
        <location evidence="1">Golgi apparatus membrane</location>
        <topology evidence="1">Multi-pass membrane protein</topology>
    </subcellularLocation>
</comment>
<keyword evidence="4 9" id="KW-0812">Transmembrane</keyword>
<reference evidence="10 11" key="1">
    <citation type="journal article" date="2015" name="Front. Microbiol.">
        <title>Genome sequence of the plant growth promoting endophytic yeast Rhodotorula graminis WP1.</title>
        <authorList>
            <person name="Firrincieli A."/>
            <person name="Otillar R."/>
            <person name="Salamov A."/>
            <person name="Schmutz J."/>
            <person name="Khan Z."/>
            <person name="Redman R.S."/>
            <person name="Fleck N.D."/>
            <person name="Lindquist E."/>
            <person name="Grigoriev I.V."/>
            <person name="Doty S.L."/>
        </authorList>
    </citation>
    <scope>NUCLEOTIDE SEQUENCE [LARGE SCALE GENOMIC DNA]</scope>
    <source>
        <strain evidence="10 11">WP1</strain>
    </source>
</reference>
<dbReference type="GO" id="GO:0034067">
    <property type="term" value="P:protein localization to Golgi apparatus"/>
    <property type="evidence" value="ECO:0007669"/>
    <property type="project" value="TreeGrafter"/>
</dbReference>
<dbReference type="AlphaFoldDB" id="A0A194S1P5"/>
<dbReference type="InterPro" id="IPR019185">
    <property type="entry name" value="Integral_membrane_SYS1-rel"/>
</dbReference>
<feature type="transmembrane region" description="Helical" evidence="9">
    <location>
        <begin position="146"/>
        <end position="166"/>
    </location>
</feature>
<gene>
    <name evidence="10" type="ORF">RHOBADRAFT_45006</name>
</gene>
<dbReference type="Proteomes" id="UP000053890">
    <property type="component" value="Unassembled WGS sequence"/>
</dbReference>
<evidence type="ECO:0000256" key="8">
    <source>
        <dbReference type="ARBA" id="ARBA00023136"/>
    </source>
</evidence>
<dbReference type="EMBL" id="KQ474080">
    <property type="protein sequence ID" value="KPV74517.1"/>
    <property type="molecule type" value="Genomic_DNA"/>
</dbReference>
<evidence type="ECO:0000256" key="5">
    <source>
        <dbReference type="ARBA" id="ARBA00022927"/>
    </source>
</evidence>
<proteinExistence type="inferred from homology"/>
<accession>A0A194S1P5</accession>
<evidence type="ECO:0008006" key="12">
    <source>
        <dbReference type="Google" id="ProtNLM"/>
    </source>
</evidence>
<feature type="transmembrane region" description="Helical" evidence="9">
    <location>
        <begin position="199"/>
        <end position="216"/>
    </location>
</feature>
<dbReference type="OrthoDB" id="542931at2759"/>
<comment type="similarity">
    <text evidence="2">Belongs to the SYS1 family.</text>
</comment>
<evidence type="ECO:0000256" key="4">
    <source>
        <dbReference type="ARBA" id="ARBA00022692"/>
    </source>
</evidence>
<evidence type="ECO:0000256" key="1">
    <source>
        <dbReference type="ARBA" id="ARBA00004653"/>
    </source>
</evidence>
<dbReference type="STRING" id="578459.A0A194S1P5"/>
<dbReference type="GO" id="GO:0005802">
    <property type="term" value="C:trans-Golgi network"/>
    <property type="evidence" value="ECO:0007669"/>
    <property type="project" value="TreeGrafter"/>
</dbReference>